<keyword evidence="3" id="KW-1185">Reference proteome</keyword>
<dbReference type="AlphaFoldDB" id="B9K9N7"/>
<dbReference type="Pfam" id="PF02540">
    <property type="entry name" value="NAD_synthase"/>
    <property type="match status" value="1"/>
</dbReference>
<dbReference type="eggNOG" id="COG1606">
    <property type="taxonomic scope" value="Bacteria"/>
</dbReference>
<dbReference type="PANTHER" id="PTHR43169:SF2">
    <property type="entry name" value="NAD_GMP SYNTHASE DOMAIN-CONTAINING PROTEIN"/>
    <property type="match status" value="1"/>
</dbReference>
<organism evidence="2 3">
    <name type="scientific">Thermotoga neapolitana (strain ATCC 49049 / DSM 4359 / NBRC 107923 / NS-E)</name>
    <dbReference type="NCBI Taxonomy" id="309803"/>
    <lineage>
        <taxon>Bacteria</taxon>
        <taxon>Thermotogati</taxon>
        <taxon>Thermotogota</taxon>
        <taxon>Thermotogae</taxon>
        <taxon>Thermotogales</taxon>
        <taxon>Thermotogaceae</taxon>
        <taxon>Thermotoga</taxon>
    </lineage>
</organism>
<dbReference type="RefSeq" id="WP_015919959.1">
    <property type="nucleotide sequence ID" value="NC_011978.1"/>
</dbReference>
<dbReference type="SUPFAM" id="SSF52402">
    <property type="entry name" value="Adenine nucleotide alpha hydrolases-like"/>
    <property type="match status" value="1"/>
</dbReference>
<dbReference type="KEGG" id="tna:CTN_1494"/>
<dbReference type="InterPro" id="IPR022310">
    <property type="entry name" value="NAD/GMP_synthase"/>
</dbReference>
<protein>
    <submittedName>
        <fullName evidence="2">ExsB family protein</fullName>
    </submittedName>
</protein>
<accession>B9K9N7</accession>
<dbReference type="Gene3D" id="3.40.50.620">
    <property type="entry name" value="HUPs"/>
    <property type="match status" value="1"/>
</dbReference>
<dbReference type="PANTHER" id="PTHR43169">
    <property type="entry name" value="EXSB FAMILY PROTEIN"/>
    <property type="match status" value="1"/>
</dbReference>
<reference evidence="2 3" key="1">
    <citation type="journal article" date="2009" name="Biosci. Biotechnol. Biochem.">
        <title>WeGAS: a web-based microbial genome annotation system.</title>
        <authorList>
            <person name="Lee D."/>
            <person name="Seo H."/>
            <person name="Park C."/>
            <person name="Park K."/>
        </authorList>
    </citation>
    <scope>NUCLEOTIDE SEQUENCE [LARGE SCALE GENOMIC DNA]</scope>
    <source>
        <strain evidence="3">ATCC 49049 / DSM 4359 / NBRC 107923 / NS-E</strain>
    </source>
</reference>
<dbReference type="STRING" id="309803.CTN_1494"/>
<evidence type="ECO:0000313" key="2">
    <source>
        <dbReference type="EMBL" id="ACM23670.1"/>
    </source>
</evidence>
<gene>
    <name evidence="2" type="ordered locus">CTN_1494</name>
</gene>
<name>B9K9N7_THENN</name>
<dbReference type="GO" id="GO:0006163">
    <property type="term" value="P:purine nucleotide metabolic process"/>
    <property type="evidence" value="ECO:0007669"/>
    <property type="project" value="UniProtKB-ARBA"/>
</dbReference>
<dbReference type="InterPro" id="IPR052188">
    <property type="entry name" value="Ni-pincer_cofactor_biosynth"/>
</dbReference>
<sequence length="314" mass="35434">MREIVEDIRETVKDGKLYVAFSGGKDSSLVAILAKMALGEERVELVTVDWGPYTYEKSRKIVRSFAEKYGLKHTFIPSNGLQEKVWRYGPSCNACTRDVKTRLVKEYAGGCLVASGANASDSWGKTGLKVFDGVYSPLYRVGKAEINAMIDHLGIEVRKIGESAGREGCKLKHLLKMLINPNYHGRAVSVANEILLNVLEKHGFAPELANVKIIGPLSRNIALVNVKPFPPEEIVEEIVEKLSEEKTIDEVVVVDGPMRLFVLANPAIYRNEESRKWIKEGRLQPEFAFPIEVEWKESRNNRLRTFQVIDFRKE</sequence>
<dbReference type="InterPro" id="IPR014729">
    <property type="entry name" value="Rossmann-like_a/b/a_fold"/>
</dbReference>
<proteinExistence type="predicted"/>
<dbReference type="EMBL" id="CP000916">
    <property type="protein sequence ID" value="ACM23670.1"/>
    <property type="molecule type" value="Genomic_DNA"/>
</dbReference>
<evidence type="ECO:0000259" key="1">
    <source>
        <dbReference type="Pfam" id="PF02540"/>
    </source>
</evidence>
<feature type="domain" description="NAD/GMP synthase" evidence="1">
    <location>
        <begin position="14"/>
        <end position="77"/>
    </location>
</feature>
<dbReference type="HOGENOM" id="CLU_885475_0_0_0"/>
<dbReference type="Proteomes" id="UP000000445">
    <property type="component" value="Chromosome"/>
</dbReference>
<evidence type="ECO:0000313" key="3">
    <source>
        <dbReference type="Proteomes" id="UP000000445"/>
    </source>
</evidence>